<dbReference type="AlphaFoldDB" id="K1LX33"/>
<feature type="domain" description="Glycosyl transferase family 1" evidence="2">
    <location>
        <begin position="204"/>
        <end position="346"/>
    </location>
</feature>
<reference evidence="4 5" key="1">
    <citation type="submission" date="2012-07" db="EMBL/GenBank/DDBJ databases">
        <title>The Genome Sequence of Bergeyella zoohelcum ATCC 43767.</title>
        <authorList>
            <consortium name="The Broad Institute Genome Sequencing Platform"/>
            <person name="Earl A."/>
            <person name="Ward D."/>
            <person name="Feldgarden M."/>
            <person name="Gevers D."/>
            <person name="Huys G."/>
            <person name="Walker B."/>
            <person name="Young S.K."/>
            <person name="Zeng Q."/>
            <person name="Gargeya S."/>
            <person name="Fitzgerald M."/>
            <person name="Haas B."/>
            <person name="Abouelleil A."/>
            <person name="Alvarado L."/>
            <person name="Arachchi H.M."/>
            <person name="Berlin A.M."/>
            <person name="Chapman S.B."/>
            <person name="Goldberg J."/>
            <person name="Griggs A."/>
            <person name="Gujja S."/>
            <person name="Hansen M."/>
            <person name="Howarth C."/>
            <person name="Imamovic A."/>
            <person name="Larimer J."/>
            <person name="McCowen C."/>
            <person name="Montmayeur A."/>
            <person name="Murphy C."/>
            <person name="Neiman D."/>
            <person name="Pearson M."/>
            <person name="Priest M."/>
            <person name="Roberts A."/>
            <person name="Saif S."/>
            <person name="Shea T."/>
            <person name="Sisk P."/>
            <person name="Sykes S."/>
            <person name="Wortman J."/>
            <person name="Nusbaum C."/>
            <person name="Birren B."/>
        </authorList>
    </citation>
    <scope>NUCLEOTIDE SEQUENCE [LARGE SCALE GENOMIC DNA]</scope>
    <source>
        <strain evidence="4 5">ATCC 43767</strain>
    </source>
</reference>
<evidence type="ECO:0008006" key="6">
    <source>
        <dbReference type="Google" id="ProtNLM"/>
    </source>
</evidence>
<dbReference type="EMBL" id="AGYA01000005">
    <property type="protein sequence ID" value="EKB59606.1"/>
    <property type="molecule type" value="Genomic_DNA"/>
</dbReference>
<dbReference type="PATRIC" id="fig|883096.3.peg.173"/>
<dbReference type="InterPro" id="IPR028098">
    <property type="entry name" value="Glyco_trans_4-like_N"/>
</dbReference>
<protein>
    <recommendedName>
        <fullName evidence="6">Glycosyl transferase family 1 domain-containing protein</fullName>
    </recommendedName>
</protein>
<keyword evidence="5" id="KW-1185">Reference proteome</keyword>
<dbReference type="Gene3D" id="3.40.50.2000">
    <property type="entry name" value="Glycogen Phosphorylase B"/>
    <property type="match status" value="2"/>
</dbReference>
<dbReference type="SUPFAM" id="SSF53756">
    <property type="entry name" value="UDP-Glycosyltransferase/glycogen phosphorylase"/>
    <property type="match status" value="1"/>
</dbReference>
<dbReference type="GO" id="GO:0016757">
    <property type="term" value="F:glycosyltransferase activity"/>
    <property type="evidence" value="ECO:0007669"/>
    <property type="project" value="InterPro"/>
</dbReference>
<organism evidence="4 5">
    <name type="scientific">Bergeyella zoohelcum ATCC 43767</name>
    <dbReference type="NCBI Taxonomy" id="883096"/>
    <lineage>
        <taxon>Bacteria</taxon>
        <taxon>Pseudomonadati</taxon>
        <taxon>Bacteroidota</taxon>
        <taxon>Flavobacteriia</taxon>
        <taxon>Flavobacteriales</taxon>
        <taxon>Weeksellaceae</taxon>
        <taxon>Bergeyella</taxon>
    </lineage>
</organism>
<dbReference type="STRING" id="883096.HMPREF9699_00175"/>
<dbReference type="Proteomes" id="UP000006085">
    <property type="component" value="Unassembled WGS sequence"/>
</dbReference>
<evidence type="ECO:0000259" key="2">
    <source>
        <dbReference type="Pfam" id="PF00534"/>
    </source>
</evidence>
<sequence>MELHCQIILFFYLCVDLNYGCMKKKILIDLERLRYPYTGLANVFRNIAKGIEVQFPSNDVCYFGPEKELKKYISAEKIIPYQKWHKYFESFSHKFQLIHISNQGAPYFRKNYKNAIKILTLHDLNFLHENLSVKKRRKMHHRINKSFETVDYLVCISEFVKQDLLKNKHLFNFKKLKDIVVIHNGIEFPEQKKYDLGQFRDLRNKKYILNIGVLFDKKNQKSLVEMLPYIDEDLVLLASGEKEPYATKVREIINELGVSDRVHILKNVSEEEKYALIQHCEALCHPSIAEGFGIPPIEAMALGKPVFLSRYTSLPEIGGENAFYFDDFEPKEMANIFHSKMKLYRENKTEMQQELRKWASQFDYRTMAKNYYKFYQSLLQ</sequence>
<name>K1LX33_9FLAO</name>
<dbReference type="GO" id="GO:0009103">
    <property type="term" value="P:lipopolysaccharide biosynthetic process"/>
    <property type="evidence" value="ECO:0007669"/>
    <property type="project" value="TreeGrafter"/>
</dbReference>
<feature type="domain" description="Glycosyltransferase subfamily 4-like N-terminal" evidence="3">
    <location>
        <begin position="91"/>
        <end position="187"/>
    </location>
</feature>
<keyword evidence="1" id="KW-0808">Transferase</keyword>
<evidence type="ECO:0000313" key="5">
    <source>
        <dbReference type="Proteomes" id="UP000006085"/>
    </source>
</evidence>
<dbReference type="InterPro" id="IPR001296">
    <property type="entry name" value="Glyco_trans_1"/>
</dbReference>
<evidence type="ECO:0000313" key="4">
    <source>
        <dbReference type="EMBL" id="EKB59606.1"/>
    </source>
</evidence>
<dbReference type="Pfam" id="PF00534">
    <property type="entry name" value="Glycos_transf_1"/>
    <property type="match status" value="1"/>
</dbReference>
<dbReference type="eggNOG" id="COG0297">
    <property type="taxonomic scope" value="Bacteria"/>
</dbReference>
<dbReference type="PANTHER" id="PTHR46401:SF2">
    <property type="entry name" value="GLYCOSYLTRANSFERASE WBBK-RELATED"/>
    <property type="match status" value="1"/>
</dbReference>
<gene>
    <name evidence="4" type="ORF">HMPREF9699_00175</name>
</gene>
<proteinExistence type="predicted"/>
<dbReference type="HOGENOM" id="CLU_009583_27_1_10"/>
<accession>K1LX33</accession>
<dbReference type="PANTHER" id="PTHR46401">
    <property type="entry name" value="GLYCOSYLTRANSFERASE WBBK-RELATED"/>
    <property type="match status" value="1"/>
</dbReference>
<evidence type="ECO:0000256" key="1">
    <source>
        <dbReference type="ARBA" id="ARBA00022679"/>
    </source>
</evidence>
<dbReference type="CDD" id="cd03809">
    <property type="entry name" value="GT4_MtfB-like"/>
    <property type="match status" value="1"/>
</dbReference>
<dbReference type="Pfam" id="PF13439">
    <property type="entry name" value="Glyco_transf_4"/>
    <property type="match status" value="1"/>
</dbReference>
<evidence type="ECO:0000259" key="3">
    <source>
        <dbReference type="Pfam" id="PF13439"/>
    </source>
</evidence>
<comment type="caution">
    <text evidence="4">The sequence shown here is derived from an EMBL/GenBank/DDBJ whole genome shotgun (WGS) entry which is preliminary data.</text>
</comment>